<feature type="compositionally biased region" description="Polar residues" evidence="14">
    <location>
        <begin position="858"/>
        <end position="868"/>
    </location>
</feature>
<reference evidence="19 20" key="1">
    <citation type="submission" date="2022-01" db="EMBL/GenBank/DDBJ databases">
        <title>A chromosomal length assembly of Cordylochernes scorpioides.</title>
        <authorList>
            <person name="Zeh D."/>
            <person name="Zeh J."/>
        </authorList>
    </citation>
    <scope>NUCLEOTIDE SEQUENCE [LARGE SCALE GENOMIC DNA]</scope>
    <source>
        <strain evidence="19">IN4F17</strain>
        <tissue evidence="19">Whole Body</tissue>
    </source>
</reference>
<dbReference type="PROSITE" id="PS50994">
    <property type="entry name" value="INTEGRASE"/>
    <property type="match status" value="3"/>
</dbReference>
<dbReference type="SMART" id="SM00343">
    <property type="entry name" value="ZnF_C2HC"/>
    <property type="match status" value="5"/>
</dbReference>
<dbReference type="InterPro" id="IPR012337">
    <property type="entry name" value="RNaseH-like_sf"/>
</dbReference>
<evidence type="ECO:0000256" key="11">
    <source>
        <dbReference type="ARBA" id="ARBA00033113"/>
    </source>
</evidence>
<evidence type="ECO:0000256" key="14">
    <source>
        <dbReference type="SAM" id="MobiDB-lite"/>
    </source>
</evidence>
<evidence type="ECO:0000256" key="2">
    <source>
        <dbReference type="ARBA" id="ARBA00022679"/>
    </source>
</evidence>
<dbReference type="PROSITE" id="PS50175">
    <property type="entry name" value="ASP_PROT_RETROV"/>
    <property type="match status" value="2"/>
</dbReference>
<dbReference type="EC" id="2.7.7.49" evidence="1"/>
<keyword evidence="3" id="KW-0548">Nucleotidyltransferase</keyword>
<dbReference type="InterPro" id="IPR025724">
    <property type="entry name" value="GAG-pre-integrase_dom"/>
</dbReference>
<feature type="domain" description="CCHC-type" evidence="15">
    <location>
        <begin position="878"/>
        <end position="892"/>
    </location>
</feature>
<feature type="compositionally biased region" description="Polar residues" evidence="14">
    <location>
        <begin position="1780"/>
        <end position="1798"/>
    </location>
</feature>
<feature type="compositionally biased region" description="Polar residues" evidence="14">
    <location>
        <begin position="1824"/>
        <end position="1837"/>
    </location>
</feature>
<dbReference type="PANTHER" id="PTHR37984:SF5">
    <property type="entry name" value="PROTEIN NYNRIN-LIKE"/>
    <property type="match status" value="1"/>
</dbReference>
<dbReference type="SUPFAM" id="SSF50630">
    <property type="entry name" value="Acid proteases"/>
    <property type="match status" value="2"/>
</dbReference>
<dbReference type="Pfam" id="PF00078">
    <property type="entry name" value="RVT_1"/>
    <property type="match status" value="2"/>
</dbReference>
<dbReference type="PROSITE" id="PS50158">
    <property type="entry name" value="ZF_CCHC"/>
    <property type="match status" value="2"/>
</dbReference>
<evidence type="ECO:0000256" key="5">
    <source>
        <dbReference type="ARBA" id="ARBA00022750"/>
    </source>
</evidence>
<feature type="compositionally biased region" description="Low complexity" evidence="14">
    <location>
        <begin position="4636"/>
        <end position="4650"/>
    </location>
</feature>
<keyword evidence="20" id="KW-1185">Reference proteome</keyword>
<dbReference type="SUPFAM" id="SSF56672">
    <property type="entry name" value="DNA/RNA polymerases"/>
    <property type="match status" value="4"/>
</dbReference>
<feature type="region of interest" description="Disordered" evidence="14">
    <location>
        <begin position="183"/>
        <end position="208"/>
    </location>
</feature>
<dbReference type="SUPFAM" id="SSF53098">
    <property type="entry name" value="Ribonuclease H-like"/>
    <property type="match status" value="4"/>
</dbReference>
<dbReference type="CDD" id="cd09274">
    <property type="entry name" value="RNase_HI_RT_Ty3"/>
    <property type="match status" value="3"/>
</dbReference>
<evidence type="ECO:0000256" key="6">
    <source>
        <dbReference type="ARBA" id="ARBA00022759"/>
    </source>
</evidence>
<dbReference type="InterPro" id="IPR018061">
    <property type="entry name" value="Retropepsins"/>
</dbReference>
<evidence type="ECO:0000259" key="15">
    <source>
        <dbReference type="PROSITE" id="PS50158"/>
    </source>
</evidence>
<feature type="region of interest" description="Disordered" evidence="14">
    <location>
        <begin position="575"/>
        <end position="615"/>
    </location>
</feature>
<comment type="function">
    <text evidence="12">Capsid protein (CA) is the structural component of the virus-like particle (VLP), forming the shell that encapsulates the retrotransposons dimeric RNA genome. The particles are assembled from trimer-clustered units and there are holes in the capsid shells that allow for the diffusion of macromolecules. CA also has nucleocapsid-like chaperone activity, promoting primer tRNA(i)-Met annealing to the multipartite primer-binding site (PBS), dimerization of Ty1 RNA and initiation of reverse transcription.</text>
</comment>
<feature type="domain" description="Reverse transcriptase" evidence="17">
    <location>
        <begin position="3337"/>
        <end position="3515"/>
    </location>
</feature>
<feature type="region of interest" description="Disordered" evidence="14">
    <location>
        <begin position="4730"/>
        <end position="4762"/>
    </location>
</feature>
<keyword evidence="2" id="KW-0808">Transferase</keyword>
<keyword evidence="4" id="KW-0540">Nuclease</keyword>
<dbReference type="Pfam" id="PF17917">
    <property type="entry name" value="RT_RNaseH"/>
    <property type="match status" value="3"/>
</dbReference>
<proteinExistence type="predicted"/>
<dbReference type="InterPro" id="IPR013103">
    <property type="entry name" value="RVT_2"/>
</dbReference>
<dbReference type="Pfam" id="PF14223">
    <property type="entry name" value="Retrotran_gag_2"/>
    <property type="match status" value="1"/>
</dbReference>
<feature type="compositionally biased region" description="Polar residues" evidence="14">
    <location>
        <begin position="256"/>
        <end position="276"/>
    </location>
</feature>
<feature type="compositionally biased region" description="Basic and acidic residues" evidence="14">
    <location>
        <begin position="575"/>
        <end position="588"/>
    </location>
</feature>
<dbReference type="PANTHER" id="PTHR37984">
    <property type="entry name" value="PROTEIN CBG26694"/>
    <property type="match status" value="1"/>
</dbReference>
<feature type="compositionally biased region" description="Polar residues" evidence="14">
    <location>
        <begin position="792"/>
        <end position="808"/>
    </location>
</feature>
<keyword evidence="13" id="KW-0479">Metal-binding</keyword>
<evidence type="ECO:0000313" key="20">
    <source>
        <dbReference type="Proteomes" id="UP001235939"/>
    </source>
</evidence>
<feature type="domain" description="Integrase catalytic" evidence="18">
    <location>
        <begin position="3877"/>
        <end position="4036"/>
    </location>
</feature>
<dbReference type="InterPro" id="IPR005162">
    <property type="entry name" value="Retrotrans_gag_dom"/>
</dbReference>
<dbReference type="InterPro" id="IPR001995">
    <property type="entry name" value="Peptidase_A2_cat"/>
</dbReference>
<feature type="compositionally biased region" description="Basic and acidic residues" evidence="14">
    <location>
        <begin position="183"/>
        <end position="195"/>
    </location>
</feature>
<dbReference type="Gene3D" id="3.10.20.370">
    <property type="match status" value="3"/>
</dbReference>
<dbReference type="Pfam" id="PF22936">
    <property type="entry name" value="Pol_BBD"/>
    <property type="match status" value="1"/>
</dbReference>
<dbReference type="EMBL" id="CP092872">
    <property type="protein sequence ID" value="UYV73167.1"/>
    <property type="molecule type" value="Genomic_DNA"/>
</dbReference>
<keyword evidence="6" id="KW-0255">Endonuclease</keyword>
<dbReference type="InterPro" id="IPR036875">
    <property type="entry name" value="Znf_CCHC_sf"/>
</dbReference>
<feature type="region of interest" description="Disordered" evidence="14">
    <location>
        <begin position="4632"/>
        <end position="4653"/>
    </location>
</feature>
<sequence length="4762" mass="547024">MASLPSHDVTLDKLDGYNYSLWSFKIEMLLQKEDLWEVVTENIPDEPKVEWKKKDSKARAIINLSIADSQIVHVKNLLTAKATWDTLKNIYERKTLSGKIYLLRKLYSLKLEEDKDMQQHITTMMELVDKLRTIGETLKDSHITAILLCSLPKSYSNLITMLESRPDDELTLEFTKNKLLDEHTRRVESSKDESTASKALKSLHGASSQRREKEKKFCSFCHKPNHSKEECWHYQKRNNSNKEYKYENFRRGNVPKYTNQSSVTQEQPTNQRTTKGPNPKALNCTQREASVHNWFVDSGATSHMAYDESFFTELNREQTQNVVVANGNKLQVRGIGQGEIKVITPQGKTDTLLLTKVLYIPELTDNLLSVSAATSNGCKVTFKKDWCTIERDNTALANGILDNGMYRLHLDDNLQTRTFKANVAKQNHCKNKNCLMLWHDRLGHRNIESIKKIQNENLARGLSLNNCSHNTDCVQCIQGKLTETPFPKKTEYRATETLQLVHSDVCGPLPTNSLSGKRYFITFTDDYSRYTKIYLLKGKDEVYEKIKDYVISAHTEFGKNIQTILMVETRSGKMQDPAQERIKAEESAKPQPGATIGRDASSDPVVLNPNIDIPKYDGTEDPRPWIESLEEIGFLYHWADYIISRYAAMNMIGSAKTWLNLHKVSFTSWENFKSRLIEDFASDANKEEMRMRLNRIQQWNEPAIRFAEDILVLCNKVDPQMEEETKINWVIGGLKKEYSFALHLNPPKNTNELLEICKKLDLFEKNYQERAEKSKALYNGPRSPRPHHQEQWKNATSFRRPYQNTSKPQAPAPRYYQNTSKPQAPTPRYYQNKPLPQVSAPRRSYTPNPEPKPVYPSKTYNKNPNSNRNRTEDGRPICFKCNKPGHVARYCRVRIGICEALIDTGADLSVVDLNTALNTGLEIINPDKMCSGPDGKELDIVGNIILNIKFDDKTITHQFVIMRTHLRIVILGRDFLKKMNAKIDCQREIIKYDLTENRDVIKYQQKKIKSAKDAIILELSIKLINAFVEAEDGEYIIEENHKMFQTNGLRLARSLINVVNKETYIWITNPYPRPLKILKNQTLCFGSQPAEVNLMEESEQKEHEEPQFQINENLAYTEKEQLKQVLERYEDLFSSGLGRSNLAKHRIDTEGAKPIKHKPYRVSAKEREIIKEQIDEMLRDGIIRPSSSPWSFPVILVKKRDGKYRFCVDYRKLNDVTVKDVYPIPRIDEVLDTLQGSKYFSAIDLKSGYWQVEVEEKDKEKTAFTTAHGLYEFNVMPFGLCNAPATFERNMENMLGFSKIADPLTSLIKKNVPFTWTENQEKAFQTLKVALINPPILGHFDPNAITYIHTDASNIGLGATLVQKFGDKEKVISYLSRTLSKPEQNYSTTEKECLAVVWSMSKLRPYLYGRHFKIVTDHHALCWLKNLKDPTGRLARWALKIQEYNFEIIHKSGKKHLDADGLSRGPLPENEWDEDYERLFLNQIIDEKDDFIENIKENLSGNKRSITQNFKEENGCLYKKNPNPEGRAWLLVVPKKRRKKVMSEYHNHMLNGHLGVARTTYRLKNKYYWPSMLKDVSEFVKTMVETRSGKMQDPAQERIKAEESAKPQPGATIRTDNGSEYVNRHVEDFLNQSGIKHQLTVPYSPAQNGVAERKNRSLMEMTRCMLFDSGLPQSLWAEAVTTANYLHNRIPSKATDKTPFELWTNRKPSLKHLKRFGCKAFAYIPKIKRNKLDSKVIEGIFLGYDDRSKGYRILHDTDNITISRSVKFLEKENGFHHASTKTTSPQVLSTDLTSSNHIGNAEESQEPGTQSENLEDSETEDYIQPSTSTGTQVVTQRRSTRPTKGIPPIRNDYMLYKTEAQDIQAPIVKHSTIRAFLAASVYKGMQVNHLDVKTAFLHGDLDKELYMELPEGLHTKQTNEVCKLKKAIYGLKQAGRSWNTKIASTLIKNNFKQSTVDPCLFTKNEENHSIYLILYVDDMLLASDSKIIIQNTVKTLEKEFEIKNLGDPTQFIGIEIFKEQRRWFDNNEESLNSWRSFEDAFRGVFGLQEDSARRAEEVLKSRVQKAEESSESYIQEILSLCHQVNPRMEEGEIVAHIIKGISEDTYQVLVAKDIQTVDEILKFCRHLTTVKQRRIGRTKFARLSNVMPISCVDDSDDLAGLIRRIVREEIQKVFSAPEVINPLREVNALEQTVREEVSRALQPTRPQVNVVQQQPRTPYYNIDRPTQPRKTEHWRTYDDKPICFHCGRPGHVVRYCRERRQVFAEARTRNDGEGRNVGFSSRPPRYDADDDYVTPQTSTYFYRSSSPHPSRARSPARRQSQSPARRFSHKFRRELKTPLFKEPGPILKAANKNSIETIGKCVLNIEVNGLNISFEFVVMVECSHDIIFGWDFFKATEAFIDCGRNELHLGETSVLESREEENQRLFASDDFVIPPKSIKKISVINEEICGVRDVLVSTSKDLLLRKEVLIPNSLVTFRHGRGSIWVANGASWPQLIPSGMNMCTMESYENGNICSLIESSDKLQETQLKSREWSQKINLTLDPGLSEIQRLQLVSCLDEFIDIFDFGSTPIKPTSTVKHKINTGDHSPIKQRPYRVAPSERRLIQDEVNKMIENHIVKPSESPWSSPVILVRKKDGTWRFCVDYQPVLGHFDESADTHLHTDASGHGIEAVLLQIQGGKERPIAYASRSLTKAENNYSTTEKECLAVVWSISKFRPYLFGRPFTVVTDHHSLCWLVGQKDPSGRLARWALKLQEFDVTVIYKSGRKHKDADCLSRSPLENDQPSAVMSLTNVDIEQTKDPDLAKIIDNLNSGYTRKEFSIIDGILYKKNYSTTGRPWLMMIPKHLRSEVMADLHDAPTAGHLSFARTYDKVKKRFYWPGLYRTVRQYKRIKWRRRINVSMATTNSNFPRFREGEDLNCYLEQLEECFKLNKTLEADKVSVLLTSIDVNVYKTLRDLLVPRRPSDLKYKLLVEVLTNHLYPMKNKHFERYLFHKIVQKENEPVGKFVLRLKSQADKCKFTDINENLCDQFVSGCFDEATLKRLLSEPFLTFDSAIIIANSVEAAKSQVNLMKNPGHDIDNLKARSKNFKFPCKYNNPCKICGKSNHDTKLCKFKNAQCYICNKKGHIAPVCWNKKSAQNSGMNKPNQNKLNTIQCNTLENAPKIMVNVKIEDADTIMEVDTGADVSVVSKKFFLTNLKNVTLEKYSGHLKSFSGNMIPVFGKCLVNVSYKNYQEKLPLIVTGQFNNQTPLLGRNWIRILKADWPNCVFDICNNINVISNLELFLEVYKRVFEDKDLPIQGIKGSISLRPNAKPKFFKFRPVPFSIKEKIDKELDRLEKSQIIEKVNASDWSTPLVTVIKSNGELRLCGDFKNTLNNCIEDEKYPLPTIETMLGNLGGNKIFTKLDLSSAYHQIEMDEASKNLLVVSTHRGLYRYNRLPFGISPASAIFQRCMDSLFHDVPNTVIYLDDIFIGSKDEQEHYRILKIIFDKLKELNFTLNKEKCLFLKKDICFLGHIINEDGVRPDSKKLEALERCKKPFDKTSLKSFLGMLSFYSKYIPNMSTLAGPLYQLLKKDNRWKWSSQCEKAFLNLKLTLLNSQALIHYSMKLPLTLTCDASAYGISGVLCHIVEGEEKPITFVSRTLSSAEVKYSQTEKEALAIVFATSKLRQYLFGRKFVLKSDHKALTTVFGNKRLLPPLIANRLHRWALELSNFDFDIRYTNKDTMLCADAFSRLPLEEINLWEDNIDLVTHDISFLNVTPLDHLIIEEETNKDPVLNKLKEYLLEDPQLAKKDETMKPFLSKLENFSVLQGCIFVDSRAVIPSTCQDQMLKLLHQSHIGINRMKSLARSSVWWPKMDSQIEEFVKECSPCMHHQTAPPAENTPWPRTNQPWQRVHVDHFYFRGDCYLLVVDANSNWIEVFPVRGTTSQENIKLLRECFARYGLPQCLVFDNGPPFNSIEFKEFLRKNNVYHLTSPAYNPSSNGIAEVSVRIIKKSLEKSLEESPNSNMDCILQNVLFNYRNTPTSLDKPPVERLLSYVPRTFVNCLNSEFIQKTFGRNECGRRHFQVGDKVMFTRVIQKRRKWFKAQVIRRLGYNVYLVKNLKGTFKVHVNQMRTGSDTKYAEDSDWTLDNAGAGPHRLEQDPQISTTPPPRRSTRPRRPPCRFSPSMNNKRIRECQRRKKLPRRPAGQLVSIPPVEKPFYKVGVDLLGRFPVSKDGNRWIIVCTDYMTRYAITKAIPDGGAIETAKFLVDDVILKHGAPREMITYRGRNFISQVIKEINALCGIVHRFTTAYHPQTNGLTERFNKTLGDMLSMYTGVEQKDWDQVLPYVTFAYNTAKQEATGYTPFFLVHACEAEPYIDAVLPYLPDEISDDYVGELVIRAEEARQLSRSRLLQSQVKDRRLYDQKHTPVYYQKDDLVWVFTPIRKVGLSEKLLKRYFGPYKPRYTQLLRRLQRARRGQLHRLRRQHRADDPPGETICCDIRSRASAAMKEGIYWISWTRPSEDGFSFASGLSLAGRARDTNCLVLSSFMHHLHGYLPTDSSISMLQARLVRFVWGPDRTAWLPAGIISRPFSLSGFGLLDLGTQMRLACLKGVRTAMRGGLSTYSWHESGAWLIFLTGPGFQLDVDGCSESGRPLEGLGPEPQGAAAEPAFRPHHHRRLQLTPSTRSPRRLAVGGSVGWRHYRPWIRLTSGHARCPRGRSCAFAVTNRLMDENCRGAYRNDAAPVRRLRHAGSPSTGLRGLRHVLPECNPPPSPPLRGPGVP</sequence>
<keyword evidence="7" id="KW-0378">Hydrolase</keyword>
<keyword evidence="13" id="KW-0863">Zinc-finger</keyword>
<accession>A0ABY6KWD3</accession>
<dbReference type="Pfam" id="PF00077">
    <property type="entry name" value="RVP"/>
    <property type="match status" value="1"/>
</dbReference>
<feature type="region of interest" description="Disordered" evidence="14">
    <location>
        <begin position="243"/>
        <end position="280"/>
    </location>
</feature>
<dbReference type="Pfam" id="PF03732">
    <property type="entry name" value="Retrotrans_gag"/>
    <property type="match status" value="1"/>
</dbReference>
<dbReference type="Gene3D" id="3.10.10.10">
    <property type="entry name" value="HIV Type 1 Reverse Transcriptase, subunit A, domain 1"/>
    <property type="match status" value="3"/>
</dbReference>
<evidence type="ECO:0000256" key="10">
    <source>
        <dbReference type="ARBA" id="ARBA00032154"/>
    </source>
</evidence>
<name>A0ABY6KWD3_9ARAC</name>
<dbReference type="InterPro" id="IPR057670">
    <property type="entry name" value="SH3_retrovirus"/>
</dbReference>
<dbReference type="Proteomes" id="UP001235939">
    <property type="component" value="Chromosome 10"/>
</dbReference>
<keyword evidence="13" id="KW-0862">Zinc</keyword>
<keyword evidence="5" id="KW-0064">Aspartyl protease</keyword>
<feature type="domain" description="Peptidase A2" evidence="16">
    <location>
        <begin position="898"/>
        <end position="975"/>
    </location>
</feature>
<feature type="domain" description="Integrase catalytic" evidence="18">
    <location>
        <begin position="4193"/>
        <end position="4352"/>
    </location>
</feature>
<dbReference type="Gene3D" id="2.40.70.10">
    <property type="entry name" value="Acid Proteases"/>
    <property type="match status" value="3"/>
</dbReference>
<dbReference type="InterPro" id="IPR001969">
    <property type="entry name" value="Aspartic_peptidase_AS"/>
</dbReference>
<feature type="domain" description="CCHC-type" evidence="15">
    <location>
        <begin position="2243"/>
        <end position="2258"/>
    </location>
</feature>
<keyword evidence="5" id="KW-0645">Protease</keyword>
<dbReference type="InterPro" id="IPR001878">
    <property type="entry name" value="Znf_CCHC"/>
</dbReference>
<evidence type="ECO:0000259" key="17">
    <source>
        <dbReference type="PROSITE" id="PS50878"/>
    </source>
</evidence>
<dbReference type="InterPro" id="IPR041588">
    <property type="entry name" value="Integrase_H2C2"/>
</dbReference>
<dbReference type="Gene3D" id="1.10.340.70">
    <property type="match status" value="3"/>
</dbReference>
<evidence type="ECO:0000256" key="9">
    <source>
        <dbReference type="ARBA" id="ARBA00030524"/>
    </source>
</evidence>
<dbReference type="InterPro" id="IPR041373">
    <property type="entry name" value="RT_RNaseH"/>
</dbReference>
<feature type="region of interest" description="Disordered" evidence="14">
    <location>
        <begin position="2267"/>
        <end position="2327"/>
    </location>
</feature>
<feature type="region of interest" description="Disordered" evidence="14">
    <location>
        <begin position="4130"/>
        <end position="4166"/>
    </location>
</feature>
<evidence type="ECO:0000256" key="12">
    <source>
        <dbReference type="ARBA" id="ARBA00057243"/>
    </source>
</evidence>
<feature type="region of interest" description="Disordered" evidence="14">
    <location>
        <begin position="775"/>
        <end position="876"/>
    </location>
</feature>
<gene>
    <name evidence="19" type="ORF">LAZ67_10002076</name>
</gene>
<evidence type="ECO:0000259" key="18">
    <source>
        <dbReference type="PROSITE" id="PS50994"/>
    </source>
</evidence>
<evidence type="ECO:0000256" key="7">
    <source>
        <dbReference type="ARBA" id="ARBA00022801"/>
    </source>
</evidence>
<evidence type="ECO:0000256" key="8">
    <source>
        <dbReference type="ARBA" id="ARBA00022918"/>
    </source>
</evidence>
<dbReference type="InterPro" id="IPR001584">
    <property type="entry name" value="Integrase_cat-core"/>
</dbReference>
<feature type="non-terminal residue" evidence="19">
    <location>
        <position position="1"/>
    </location>
</feature>
<dbReference type="Pfam" id="PF00665">
    <property type="entry name" value="rve"/>
    <property type="match status" value="1"/>
</dbReference>
<organism evidence="19 20">
    <name type="scientific">Cordylochernes scorpioides</name>
    <dbReference type="NCBI Taxonomy" id="51811"/>
    <lineage>
        <taxon>Eukaryota</taxon>
        <taxon>Metazoa</taxon>
        <taxon>Ecdysozoa</taxon>
        <taxon>Arthropoda</taxon>
        <taxon>Chelicerata</taxon>
        <taxon>Arachnida</taxon>
        <taxon>Pseudoscorpiones</taxon>
        <taxon>Cheliferoidea</taxon>
        <taxon>Chernetidae</taxon>
        <taxon>Cordylochernes</taxon>
    </lineage>
</organism>
<feature type="domain" description="Peptidase A2" evidence="16">
    <location>
        <begin position="3174"/>
        <end position="3254"/>
    </location>
</feature>
<dbReference type="Pfam" id="PF25597">
    <property type="entry name" value="SH3_retrovirus"/>
    <property type="match status" value="1"/>
</dbReference>
<dbReference type="PROSITE" id="PS50878">
    <property type="entry name" value="RT_POL"/>
    <property type="match status" value="1"/>
</dbReference>
<dbReference type="InterPro" id="IPR043502">
    <property type="entry name" value="DNA/RNA_pol_sf"/>
</dbReference>
<protein>
    <recommendedName>
        <fullName evidence="1">RNA-directed DNA polymerase</fullName>
        <ecNumber evidence="1">2.7.7.49</ecNumber>
    </recommendedName>
    <alternativeName>
        <fullName evidence="9">Gag-Pol-p199</fullName>
    </alternativeName>
    <alternativeName>
        <fullName evidence="10">TY1A-TY1B</fullName>
    </alternativeName>
    <alternativeName>
        <fullName evidence="11">p190</fullName>
    </alternativeName>
</protein>
<feature type="domain" description="Integrase catalytic" evidence="18">
    <location>
        <begin position="1520"/>
        <end position="1707"/>
    </location>
</feature>
<dbReference type="CDD" id="cd01647">
    <property type="entry name" value="RT_LTR"/>
    <property type="match status" value="2"/>
</dbReference>
<dbReference type="InterPro" id="IPR036397">
    <property type="entry name" value="RNaseH_sf"/>
</dbReference>
<dbReference type="Pfam" id="PF17921">
    <property type="entry name" value="Integrase_H2C2"/>
    <property type="match status" value="3"/>
</dbReference>
<dbReference type="Gene3D" id="3.30.70.270">
    <property type="match status" value="3"/>
</dbReference>
<dbReference type="InterPro" id="IPR043128">
    <property type="entry name" value="Rev_trsase/Diguanyl_cyclase"/>
</dbReference>
<keyword evidence="8" id="KW-0695">RNA-directed DNA polymerase</keyword>
<evidence type="ECO:0000256" key="13">
    <source>
        <dbReference type="PROSITE-ProRule" id="PRU00047"/>
    </source>
</evidence>
<evidence type="ECO:0000313" key="19">
    <source>
        <dbReference type="EMBL" id="UYV73167.1"/>
    </source>
</evidence>
<evidence type="ECO:0000259" key="16">
    <source>
        <dbReference type="PROSITE" id="PS50175"/>
    </source>
</evidence>
<evidence type="ECO:0000256" key="3">
    <source>
        <dbReference type="ARBA" id="ARBA00022695"/>
    </source>
</evidence>
<feature type="region of interest" description="Disordered" evidence="14">
    <location>
        <begin position="1777"/>
        <end position="1846"/>
    </location>
</feature>
<dbReference type="SUPFAM" id="SSF57756">
    <property type="entry name" value="Retrovirus zinc finger-like domains"/>
    <property type="match status" value="1"/>
</dbReference>
<dbReference type="Pfam" id="PF13976">
    <property type="entry name" value="gag_pre-integrs"/>
    <property type="match status" value="1"/>
</dbReference>
<dbReference type="InterPro" id="IPR021109">
    <property type="entry name" value="Peptidase_aspartic_dom_sf"/>
</dbReference>
<dbReference type="PROSITE" id="PS00141">
    <property type="entry name" value="ASP_PROTEASE"/>
    <property type="match status" value="1"/>
</dbReference>
<dbReference type="InterPro" id="IPR054722">
    <property type="entry name" value="PolX-like_BBD"/>
</dbReference>
<dbReference type="Gene3D" id="3.30.420.10">
    <property type="entry name" value="Ribonuclease H-like superfamily/Ribonuclease H"/>
    <property type="match status" value="4"/>
</dbReference>
<dbReference type="InterPro" id="IPR050951">
    <property type="entry name" value="Retrovirus_Pol_polyprotein"/>
</dbReference>
<dbReference type="InterPro" id="IPR000477">
    <property type="entry name" value="RT_dom"/>
</dbReference>
<evidence type="ECO:0000256" key="1">
    <source>
        <dbReference type="ARBA" id="ARBA00012493"/>
    </source>
</evidence>
<feature type="compositionally biased region" description="Pro residues" evidence="14">
    <location>
        <begin position="4748"/>
        <end position="4762"/>
    </location>
</feature>
<dbReference type="CDD" id="cd00303">
    <property type="entry name" value="retropepsin_like"/>
    <property type="match status" value="2"/>
</dbReference>
<dbReference type="Pfam" id="PF07727">
    <property type="entry name" value="RVT_2"/>
    <property type="match status" value="1"/>
</dbReference>
<evidence type="ECO:0000256" key="4">
    <source>
        <dbReference type="ARBA" id="ARBA00022722"/>
    </source>
</evidence>